<comment type="caution">
    <text evidence="1">The sequence shown here is derived from an EMBL/GenBank/DDBJ whole genome shotgun (WGS) entry which is preliminary data.</text>
</comment>
<proteinExistence type="predicted"/>
<dbReference type="AlphaFoldDB" id="A0A842HZE4"/>
<dbReference type="Proteomes" id="UP000564378">
    <property type="component" value="Unassembled WGS sequence"/>
</dbReference>
<organism evidence="1 2">
    <name type="scientific">Parasphingopyxis marina</name>
    <dbReference type="NCBI Taxonomy" id="2761622"/>
    <lineage>
        <taxon>Bacteria</taxon>
        <taxon>Pseudomonadati</taxon>
        <taxon>Pseudomonadota</taxon>
        <taxon>Alphaproteobacteria</taxon>
        <taxon>Sphingomonadales</taxon>
        <taxon>Sphingomonadaceae</taxon>
        <taxon>Parasphingopyxis</taxon>
    </lineage>
</organism>
<reference evidence="1 2" key="1">
    <citation type="submission" date="2020-08" db="EMBL/GenBank/DDBJ databases">
        <title>Draft genome sequence of Parasphingopyxis sp. GrpM-11.</title>
        <authorList>
            <person name="Oh J."/>
            <person name="Roh D.-H."/>
        </authorList>
    </citation>
    <scope>NUCLEOTIDE SEQUENCE [LARGE SCALE GENOMIC DNA]</scope>
    <source>
        <strain evidence="1 2">GrpM-11</strain>
    </source>
</reference>
<name>A0A842HZE4_9SPHN</name>
<keyword evidence="2" id="KW-1185">Reference proteome</keyword>
<protein>
    <submittedName>
        <fullName evidence="1">Peptidase S1</fullName>
    </submittedName>
</protein>
<evidence type="ECO:0000313" key="2">
    <source>
        <dbReference type="Proteomes" id="UP000564378"/>
    </source>
</evidence>
<evidence type="ECO:0000313" key="1">
    <source>
        <dbReference type="EMBL" id="MBC2778235.1"/>
    </source>
</evidence>
<dbReference type="EMBL" id="JACJVJ010000002">
    <property type="protein sequence ID" value="MBC2778235.1"/>
    <property type="molecule type" value="Genomic_DNA"/>
</dbReference>
<sequence length="154" mass="16390">MLGVSELYDDISNRSGGSGGAPDFSLDPTYGSATLRSGFTPDPHRIRLQSGGPISASVVDSSCRGNISRAPDYRVRYTSGRLPLIISVASSSDTTLVVNGPSGEWYCNDDGGDGLNPSIRFDTPRSGQYDIWVGTFGSTRLESAILDISELYSN</sequence>
<accession>A0A842HZE4</accession>
<gene>
    <name evidence="1" type="ORF">H6P80_11465</name>
</gene>